<name>A0A3B0CF71_9FLAO</name>
<comment type="caution">
    <text evidence="1">The sequence shown here is derived from an EMBL/GenBank/DDBJ whole genome shotgun (WGS) entry which is preliminary data.</text>
</comment>
<keyword evidence="2" id="KW-1185">Reference proteome</keyword>
<proteinExistence type="predicted"/>
<evidence type="ECO:0000313" key="2">
    <source>
        <dbReference type="Proteomes" id="UP000276603"/>
    </source>
</evidence>
<dbReference type="AlphaFoldDB" id="A0A3B0CF71"/>
<organism evidence="1 2">
    <name type="scientific">Ulvibacterium marinum</name>
    <dbReference type="NCBI Taxonomy" id="2419782"/>
    <lineage>
        <taxon>Bacteria</taxon>
        <taxon>Pseudomonadati</taxon>
        <taxon>Bacteroidota</taxon>
        <taxon>Flavobacteriia</taxon>
        <taxon>Flavobacteriales</taxon>
        <taxon>Flavobacteriaceae</taxon>
        <taxon>Ulvibacterium</taxon>
    </lineage>
</organism>
<accession>A0A3B0CF71</accession>
<gene>
    <name evidence="1" type="ORF">D7Z94_05785</name>
</gene>
<sequence length="255" mass="27995">MKKLVLLIILLTGCTKDDVLNLKQEGYFTLDASFLSSVAGKYELPECSSEEPISIEYTLRDTGGLLWVKSSEVAVNEDNVNIFDPITLPVGDYVVEDIALVSENGNITHRVPNSESIGFDFSVFSDISTPFDAQIFPETETSVSVELMCYSPAELDLSGTFEGNTKVTDLTTLYFLLPEGGCATRCTIVIDGKLTFDEDVTGEEIHGAPIVKEFELLVITAWSGDDELASVEFTEYNPDGTATDEDVVQFDYQCL</sequence>
<dbReference type="OrthoDB" id="1394134at2"/>
<protein>
    <submittedName>
        <fullName evidence="1">Uncharacterized protein</fullName>
    </submittedName>
</protein>
<reference evidence="1 2" key="1">
    <citation type="submission" date="2018-10" db="EMBL/GenBank/DDBJ databases">
        <title>Ulvibacterium marinum gen. nov., sp. nov., a novel marine bacterium of the family Flavobacteriaceae, isolated from a culture of the green alga Ulva prolifera.</title>
        <authorList>
            <person name="Zhang Z."/>
        </authorList>
    </citation>
    <scope>NUCLEOTIDE SEQUENCE [LARGE SCALE GENOMIC DNA]</scope>
    <source>
        <strain evidence="1 2">CCMM003</strain>
    </source>
</reference>
<dbReference type="RefSeq" id="WP_120710541.1">
    <property type="nucleotide sequence ID" value="NZ_RBCJ01000001.1"/>
</dbReference>
<dbReference type="Proteomes" id="UP000276603">
    <property type="component" value="Unassembled WGS sequence"/>
</dbReference>
<evidence type="ECO:0000313" key="1">
    <source>
        <dbReference type="EMBL" id="RKN83334.1"/>
    </source>
</evidence>
<dbReference type="EMBL" id="RBCJ01000001">
    <property type="protein sequence ID" value="RKN83334.1"/>
    <property type="molecule type" value="Genomic_DNA"/>
</dbReference>